<evidence type="ECO:0000313" key="1">
    <source>
        <dbReference type="EMBL" id="RZB91175.1"/>
    </source>
</evidence>
<evidence type="ECO:0000313" key="2">
    <source>
        <dbReference type="Proteomes" id="UP000289340"/>
    </source>
</evidence>
<dbReference type="Proteomes" id="UP000289340">
    <property type="component" value="Chromosome 9"/>
</dbReference>
<protein>
    <recommendedName>
        <fullName evidence="3">RRM domain-containing protein</fullName>
    </recommendedName>
</protein>
<evidence type="ECO:0008006" key="3">
    <source>
        <dbReference type="Google" id="ProtNLM"/>
    </source>
</evidence>
<dbReference type="EMBL" id="QZWG01000009">
    <property type="protein sequence ID" value="RZB91175.1"/>
    <property type="molecule type" value="Genomic_DNA"/>
</dbReference>
<gene>
    <name evidence="1" type="ORF">D0Y65_023535</name>
</gene>
<proteinExistence type="predicted"/>
<organism evidence="1 2">
    <name type="scientific">Glycine soja</name>
    <name type="common">Wild soybean</name>
    <dbReference type="NCBI Taxonomy" id="3848"/>
    <lineage>
        <taxon>Eukaryota</taxon>
        <taxon>Viridiplantae</taxon>
        <taxon>Streptophyta</taxon>
        <taxon>Embryophyta</taxon>
        <taxon>Tracheophyta</taxon>
        <taxon>Spermatophyta</taxon>
        <taxon>Magnoliopsida</taxon>
        <taxon>eudicotyledons</taxon>
        <taxon>Gunneridae</taxon>
        <taxon>Pentapetalae</taxon>
        <taxon>rosids</taxon>
        <taxon>fabids</taxon>
        <taxon>Fabales</taxon>
        <taxon>Fabaceae</taxon>
        <taxon>Papilionoideae</taxon>
        <taxon>50 kb inversion clade</taxon>
        <taxon>NPAAA clade</taxon>
        <taxon>indigoferoid/millettioid clade</taxon>
        <taxon>Phaseoleae</taxon>
        <taxon>Glycine</taxon>
        <taxon>Glycine subgen. Soja</taxon>
    </lineage>
</organism>
<name>A0A445IYH5_GLYSO</name>
<accession>A0A445IYH5</accession>
<dbReference type="AlphaFoldDB" id="A0A445IYH5"/>
<keyword evidence="2" id="KW-1185">Reference proteome</keyword>
<comment type="caution">
    <text evidence="1">The sequence shown here is derived from an EMBL/GenBank/DDBJ whole genome shotgun (WGS) entry which is preliminary data.</text>
</comment>
<sequence>MPTQSTIHVLLSYRERMRGEKGGERGRGEYKNLNRVRNEHRDHTSYYFTNFPESHNEEDFWKTFMRWGKVRDMFIAPRRNRGDKEYNIELLQKILVGRLKKPKEIYNNNEILLMEGVCSLKMRYIGDNLVLLTAMDREDIVDVIKKPEEWLTDLFEIIGPWDAKATPANRLTWLRISGEQGVL</sequence>
<reference evidence="1 2" key="1">
    <citation type="submission" date="2018-09" db="EMBL/GenBank/DDBJ databases">
        <title>A high-quality reference genome of wild soybean provides a powerful tool to mine soybean genomes.</title>
        <authorList>
            <person name="Xie M."/>
            <person name="Chung C.Y.L."/>
            <person name="Li M.-W."/>
            <person name="Wong F.-L."/>
            <person name="Chan T.-F."/>
            <person name="Lam H.-M."/>
        </authorList>
    </citation>
    <scope>NUCLEOTIDE SEQUENCE [LARGE SCALE GENOMIC DNA]</scope>
    <source>
        <strain evidence="2">cv. W05</strain>
        <tissue evidence="1">Hypocotyl of etiolated seedlings</tissue>
    </source>
</reference>